<dbReference type="InterPro" id="IPR024706">
    <property type="entry name" value="Peroxiredoxin_AhpC-typ"/>
</dbReference>
<feature type="active site" description="Cysteine sulfenic acid (-SOH) intermediate; for peroxidase activity" evidence="9">
    <location>
        <position position="46"/>
    </location>
</feature>
<dbReference type="CDD" id="cd03016">
    <property type="entry name" value="PRX_1cys"/>
    <property type="match status" value="1"/>
</dbReference>
<dbReference type="SUPFAM" id="SSF52833">
    <property type="entry name" value="Thioredoxin-like"/>
    <property type="match status" value="1"/>
</dbReference>
<evidence type="ECO:0000259" key="10">
    <source>
        <dbReference type="PROSITE" id="PS51352"/>
    </source>
</evidence>
<organism evidence="11 12">
    <name type="scientific">Vigna unguiculata</name>
    <name type="common">Cowpea</name>
    <dbReference type="NCBI Taxonomy" id="3917"/>
    <lineage>
        <taxon>Eukaryota</taxon>
        <taxon>Viridiplantae</taxon>
        <taxon>Streptophyta</taxon>
        <taxon>Embryophyta</taxon>
        <taxon>Tracheophyta</taxon>
        <taxon>Spermatophyta</taxon>
        <taxon>Magnoliopsida</taxon>
        <taxon>eudicotyledons</taxon>
        <taxon>Gunneridae</taxon>
        <taxon>Pentapetalae</taxon>
        <taxon>rosids</taxon>
        <taxon>fabids</taxon>
        <taxon>Fabales</taxon>
        <taxon>Fabaceae</taxon>
        <taxon>Papilionoideae</taxon>
        <taxon>50 kb inversion clade</taxon>
        <taxon>NPAAA clade</taxon>
        <taxon>indigoferoid/millettioid clade</taxon>
        <taxon>Phaseoleae</taxon>
        <taxon>Vigna</taxon>
    </lineage>
</organism>
<evidence type="ECO:0000256" key="1">
    <source>
        <dbReference type="ARBA" id="ARBA00022559"/>
    </source>
</evidence>
<dbReference type="Gene3D" id="3.30.1020.10">
    <property type="entry name" value="Antioxidant, Horf6, Chain A, domain2"/>
    <property type="match status" value="1"/>
</dbReference>
<dbReference type="Pfam" id="PF00578">
    <property type="entry name" value="AhpC-TSA"/>
    <property type="match status" value="1"/>
</dbReference>
<dbReference type="InterPro" id="IPR013766">
    <property type="entry name" value="Thioredoxin_domain"/>
</dbReference>
<comment type="similarity">
    <text evidence="5">Belongs to the peroxiredoxin family. Prx6 subfamily.</text>
</comment>
<dbReference type="PANTHER" id="PTHR43503:SF4">
    <property type="entry name" value="PEROXIREDOXIN-6"/>
    <property type="match status" value="1"/>
</dbReference>
<dbReference type="InterPro" id="IPR036249">
    <property type="entry name" value="Thioredoxin-like_sf"/>
</dbReference>
<evidence type="ECO:0000313" key="12">
    <source>
        <dbReference type="Proteomes" id="UP000501690"/>
    </source>
</evidence>
<protein>
    <recommendedName>
        <fullName evidence="8">Peroxiredoxin</fullName>
        <ecNumber evidence="8">1.11.1.24</ecNumber>
    </recommendedName>
</protein>
<dbReference type="InterPro" id="IPR000866">
    <property type="entry name" value="AhpC/TSA"/>
</dbReference>
<keyword evidence="3 8" id="KW-0560">Oxidoreductase</keyword>
<feature type="domain" description="Thioredoxin" evidence="10">
    <location>
        <begin position="4"/>
        <end position="164"/>
    </location>
</feature>
<dbReference type="GO" id="GO:0005829">
    <property type="term" value="C:cytosol"/>
    <property type="evidence" value="ECO:0007669"/>
    <property type="project" value="TreeGrafter"/>
</dbReference>
<dbReference type="Proteomes" id="UP000501690">
    <property type="component" value="Linkage Group LG2"/>
</dbReference>
<dbReference type="PROSITE" id="PS51352">
    <property type="entry name" value="THIOREDOXIN_2"/>
    <property type="match status" value="1"/>
</dbReference>
<dbReference type="GO" id="GO:0005739">
    <property type="term" value="C:mitochondrion"/>
    <property type="evidence" value="ECO:0007669"/>
    <property type="project" value="TreeGrafter"/>
</dbReference>
<dbReference type="Gene3D" id="3.40.30.10">
    <property type="entry name" value="Glutaredoxin"/>
    <property type="match status" value="1"/>
</dbReference>
<keyword evidence="2 8" id="KW-0049">Antioxidant</keyword>
<evidence type="ECO:0000256" key="4">
    <source>
        <dbReference type="ARBA" id="ARBA00023284"/>
    </source>
</evidence>
<dbReference type="InterPro" id="IPR019479">
    <property type="entry name" value="Peroxiredoxin_C"/>
</dbReference>
<dbReference type="GO" id="GO:0045454">
    <property type="term" value="P:cell redox homeostasis"/>
    <property type="evidence" value="ECO:0007669"/>
    <property type="project" value="TreeGrafter"/>
</dbReference>
<evidence type="ECO:0000256" key="3">
    <source>
        <dbReference type="ARBA" id="ARBA00023002"/>
    </source>
</evidence>
<dbReference type="OrthoDB" id="2996783at2759"/>
<dbReference type="EC" id="1.11.1.24" evidence="8"/>
<sequence>MPGLTIGDTIPDLHVQTTQGKIELHAFCKNGWTVLFSHPGDFTPVCTTELAKMAQHSSEFYKKGVKLLGLSCDDVESHNEWIKDIEAYISGCKVDYPIISDPKREIIKELNMVDPEEKDSTGNLPSRALHIVGPDLKIKLSFLYPATTGRNIDEVLRVIESLQKASQFKVATPANWKPGESVVISPSVTNEQAKDMFPQGFDTVDLPSNKEYLRLTKV</sequence>
<dbReference type="PIRSF" id="PIRSF000239">
    <property type="entry name" value="AHPC"/>
    <property type="match status" value="1"/>
</dbReference>
<accession>A0A4D6L5N6</accession>
<dbReference type="GO" id="GO:0140824">
    <property type="term" value="F:thioredoxin-dependent peroxiredoxin activity"/>
    <property type="evidence" value="ECO:0007669"/>
    <property type="project" value="UniProtKB-EC"/>
</dbReference>
<comment type="catalytic activity">
    <reaction evidence="7 8">
        <text>a hydroperoxide + [thioredoxin]-dithiol = an alcohol + [thioredoxin]-disulfide + H2O</text>
        <dbReference type="Rhea" id="RHEA:62620"/>
        <dbReference type="Rhea" id="RHEA-COMP:10698"/>
        <dbReference type="Rhea" id="RHEA-COMP:10700"/>
        <dbReference type="ChEBI" id="CHEBI:15377"/>
        <dbReference type="ChEBI" id="CHEBI:29950"/>
        <dbReference type="ChEBI" id="CHEBI:30879"/>
        <dbReference type="ChEBI" id="CHEBI:35924"/>
        <dbReference type="ChEBI" id="CHEBI:50058"/>
        <dbReference type="EC" id="1.11.1.24"/>
    </reaction>
</comment>
<keyword evidence="4 8" id="KW-0676">Redox-active center</keyword>
<dbReference type="Gramene" id="Vigun03g152400.1.v1.2">
    <property type="protein sequence ID" value="Vigun03g152400.1.v1.2"/>
    <property type="gene ID" value="Vigun03g152400.v1.2"/>
</dbReference>
<gene>
    <name evidence="11" type="ORF">DEO72_LG2g4133</name>
</gene>
<reference evidence="11 12" key="1">
    <citation type="submission" date="2019-04" db="EMBL/GenBank/DDBJ databases">
        <title>An improved genome assembly and genetic linkage map for asparagus bean, Vigna unguiculata ssp. sesquipedialis.</title>
        <authorList>
            <person name="Xia Q."/>
            <person name="Zhang R."/>
            <person name="Dong Y."/>
        </authorList>
    </citation>
    <scope>NUCLEOTIDE SEQUENCE [LARGE SCALE GENOMIC DNA]</scope>
    <source>
        <tissue evidence="11">Leaf</tissue>
    </source>
</reference>
<dbReference type="PANTHER" id="PTHR43503">
    <property type="entry name" value="MCG48959-RELATED"/>
    <property type="match status" value="1"/>
</dbReference>
<evidence type="ECO:0000256" key="2">
    <source>
        <dbReference type="ARBA" id="ARBA00022862"/>
    </source>
</evidence>
<dbReference type="AlphaFoldDB" id="A0A4D6L5N6"/>
<keyword evidence="1 8" id="KW-0575">Peroxidase</keyword>
<evidence type="ECO:0000256" key="7">
    <source>
        <dbReference type="ARBA" id="ARBA00049091"/>
    </source>
</evidence>
<dbReference type="EMBL" id="CP039346">
    <property type="protein sequence ID" value="QCD83786.1"/>
    <property type="molecule type" value="Genomic_DNA"/>
</dbReference>
<name>A0A4D6L5N6_VIGUN</name>
<evidence type="ECO:0000313" key="11">
    <source>
        <dbReference type="EMBL" id="QCD83786.1"/>
    </source>
</evidence>
<dbReference type="FunFam" id="3.30.1020.10:FF:000001">
    <property type="entry name" value="1-Cys peroxiredoxin"/>
    <property type="match status" value="1"/>
</dbReference>
<dbReference type="FunFam" id="3.40.30.10:FF:000011">
    <property type="entry name" value="Peroxiredoxin PRX1"/>
    <property type="match status" value="1"/>
</dbReference>
<evidence type="ECO:0000256" key="8">
    <source>
        <dbReference type="PIRNR" id="PIRNR000239"/>
    </source>
</evidence>
<evidence type="ECO:0000256" key="6">
    <source>
        <dbReference type="ARBA" id="ARBA00045282"/>
    </source>
</evidence>
<dbReference type="InterPro" id="IPR045020">
    <property type="entry name" value="PRX_1cys"/>
</dbReference>
<dbReference type="Pfam" id="PF10417">
    <property type="entry name" value="1-cysPrx_C"/>
    <property type="match status" value="1"/>
</dbReference>
<evidence type="ECO:0000256" key="9">
    <source>
        <dbReference type="PIRSR" id="PIRSR000239-1"/>
    </source>
</evidence>
<comment type="function">
    <text evidence="6">Thiol-specific peroxidase that catalyzes the reduction of hydrogen peroxide and organic hydroperoxides to water and alcohols, respectively. Seems to contribute to the inhibition of germination during stress.</text>
</comment>
<evidence type="ECO:0000256" key="5">
    <source>
        <dbReference type="ARBA" id="ARBA00025719"/>
    </source>
</evidence>
<proteinExistence type="inferred from homology"/>
<keyword evidence="12" id="KW-1185">Reference proteome</keyword>